<dbReference type="Gene3D" id="3.40.50.720">
    <property type="entry name" value="NAD(P)-binding Rossmann-like Domain"/>
    <property type="match status" value="1"/>
</dbReference>
<sequence length="383" mass="42029">LCARRMRDTRPDRHCRGFGVYSRRPYHVRIAPENMMTKTLKVGLLGFGYAGSTFHAPLLRAVDGIELVAVASSRPEQVAAVLPNVQVHASPEALLMAPDIDLVVIATPNDSHFPLAEAALRAGKHVVVDKPFTLTAAEAKQLVELAGRLGLLLSVFHNRRWDADFLAIQQLIADGLLGRVVHFESHFDRYRPQVRQRWRESTNAGAGLWYDLGPHLLDQVVQLFGLPQAILLEKAALRDGALSDDWFHALLRYPDKRVMLHGSALVADAGPRFIIHGTQGSFSKYGLDPQEEALKAGGMPGSAAWGRDGLPGRLVLADGVPREHVGPAGDYTRYYSSVRDALLHGAANPVPAMQAWQIMVLLELGWLSADQQHWQTVPAALAC</sequence>
<evidence type="ECO:0000259" key="3">
    <source>
        <dbReference type="Pfam" id="PF01408"/>
    </source>
</evidence>
<dbReference type="Gene3D" id="3.30.360.10">
    <property type="entry name" value="Dihydrodipicolinate Reductase, domain 2"/>
    <property type="match status" value="1"/>
</dbReference>
<feature type="non-terminal residue" evidence="5">
    <location>
        <position position="1"/>
    </location>
</feature>
<dbReference type="PANTHER" id="PTHR43708:SF5">
    <property type="entry name" value="CONSERVED EXPRESSED OXIDOREDUCTASE (EUROFUNG)-RELATED"/>
    <property type="match status" value="1"/>
</dbReference>
<dbReference type="NCBIfam" id="NF008607">
    <property type="entry name" value="PRK11579.1"/>
    <property type="match status" value="1"/>
</dbReference>
<feature type="domain" description="Gfo/Idh/MocA-like oxidoreductase C-terminal" evidence="4">
    <location>
        <begin position="170"/>
        <end position="374"/>
    </location>
</feature>
<dbReference type="SUPFAM" id="SSF51735">
    <property type="entry name" value="NAD(P)-binding Rossmann-fold domains"/>
    <property type="match status" value="1"/>
</dbReference>
<proteinExistence type="inferred from homology"/>
<dbReference type="InterPro" id="IPR000683">
    <property type="entry name" value="Gfo/Idh/MocA-like_OxRdtase_N"/>
</dbReference>
<evidence type="ECO:0000259" key="4">
    <source>
        <dbReference type="Pfam" id="PF02894"/>
    </source>
</evidence>
<dbReference type="RefSeq" id="WP_340224918.1">
    <property type="nucleotide sequence ID" value="NZ_JAVFJF020000036.1"/>
</dbReference>
<gene>
    <name evidence="5" type="ORF">QCL97_015385</name>
</gene>
<reference evidence="5 6" key="1">
    <citation type="submission" date="2023-12" db="EMBL/GenBank/DDBJ databases">
        <title>Evaluation and characterization of a potential secondary metabolite violacein from indigenous Chromobacterium amazonense SAM215.</title>
        <authorList>
            <person name="Tarafdar M.R."/>
            <person name="Abedin S.M."/>
            <person name="Atiqua A."/>
            <person name="Saha A."/>
            <person name="Khan S.N."/>
        </authorList>
    </citation>
    <scope>NUCLEOTIDE SEQUENCE [LARGE SCALE GENOMIC DNA]</scope>
    <source>
        <strain evidence="5 6">SAM215</strain>
    </source>
</reference>
<feature type="domain" description="Gfo/Idh/MocA-like oxidoreductase N-terminal" evidence="3">
    <location>
        <begin position="40"/>
        <end position="157"/>
    </location>
</feature>
<dbReference type="Pfam" id="PF02894">
    <property type="entry name" value="GFO_IDH_MocA_C"/>
    <property type="match status" value="1"/>
</dbReference>
<dbReference type="Pfam" id="PF01408">
    <property type="entry name" value="GFO_IDH_MocA"/>
    <property type="match status" value="1"/>
</dbReference>
<name>A0ABU8V5I3_9NEIS</name>
<dbReference type="InterPro" id="IPR004104">
    <property type="entry name" value="Gfo/Idh/MocA-like_OxRdtase_C"/>
</dbReference>
<keyword evidence="6" id="KW-1185">Reference proteome</keyword>
<evidence type="ECO:0000256" key="2">
    <source>
        <dbReference type="ARBA" id="ARBA00023002"/>
    </source>
</evidence>
<comment type="similarity">
    <text evidence="1">Belongs to the Gfo/Idh/MocA family.</text>
</comment>
<dbReference type="InterPro" id="IPR051317">
    <property type="entry name" value="Gfo/Idh/MocA_oxidoreduct"/>
</dbReference>
<evidence type="ECO:0000313" key="5">
    <source>
        <dbReference type="EMBL" id="MEJ8676117.1"/>
    </source>
</evidence>
<evidence type="ECO:0000313" key="6">
    <source>
        <dbReference type="Proteomes" id="UP001224516"/>
    </source>
</evidence>
<keyword evidence="2" id="KW-0560">Oxidoreductase</keyword>
<evidence type="ECO:0000256" key="1">
    <source>
        <dbReference type="ARBA" id="ARBA00010928"/>
    </source>
</evidence>
<comment type="caution">
    <text evidence="5">The sequence shown here is derived from an EMBL/GenBank/DDBJ whole genome shotgun (WGS) entry which is preliminary data.</text>
</comment>
<protein>
    <submittedName>
        <fullName evidence="5">Oxidoreductase</fullName>
    </submittedName>
</protein>
<accession>A0ABU8V5I3</accession>
<dbReference type="EMBL" id="JAVFJF020000036">
    <property type="protein sequence ID" value="MEJ8676117.1"/>
    <property type="molecule type" value="Genomic_DNA"/>
</dbReference>
<dbReference type="PANTHER" id="PTHR43708">
    <property type="entry name" value="CONSERVED EXPRESSED OXIDOREDUCTASE (EUROFUNG)"/>
    <property type="match status" value="1"/>
</dbReference>
<dbReference type="InterPro" id="IPR036291">
    <property type="entry name" value="NAD(P)-bd_dom_sf"/>
</dbReference>
<dbReference type="Proteomes" id="UP001224516">
    <property type="component" value="Unassembled WGS sequence"/>
</dbReference>
<organism evidence="5 6">
    <name type="scientific">Chromobacterium amazonense</name>
    <dbReference type="NCBI Taxonomy" id="1382803"/>
    <lineage>
        <taxon>Bacteria</taxon>
        <taxon>Pseudomonadati</taxon>
        <taxon>Pseudomonadota</taxon>
        <taxon>Betaproteobacteria</taxon>
        <taxon>Neisseriales</taxon>
        <taxon>Chromobacteriaceae</taxon>
        <taxon>Chromobacterium</taxon>
    </lineage>
</organism>